<reference evidence="2 3" key="1">
    <citation type="submission" date="2020-06" db="EMBL/GenBank/DDBJ databases">
        <title>Transcriptomic and genomic resources for Thalictrum thalictroides and T. hernandezii: Facilitating candidate gene discovery in an emerging model plant lineage.</title>
        <authorList>
            <person name="Arias T."/>
            <person name="Riano-Pachon D.M."/>
            <person name="Di Stilio V.S."/>
        </authorList>
    </citation>
    <scope>NUCLEOTIDE SEQUENCE [LARGE SCALE GENOMIC DNA]</scope>
    <source>
        <strain evidence="3">cv. WT478/WT964</strain>
        <tissue evidence="2">Leaves</tissue>
    </source>
</reference>
<dbReference type="AlphaFoldDB" id="A0A7J6UWC4"/>
<comment type="caution">
    <text evidence="2">The sequence shown here is derived from an EMBL/GenBank/DDBJ whole genome shotgun (WGS) entry which is preliminary data.</text>
</comment>
<accession>A0A7J6UWC4</accession>
<dbReference type="PANTHER" id="PTHR48475">
    <property type="entry name" value="RIBONUCLEASE H"/>
    <property type="match status" value="1"/>
</dbReference>
<evidence type="ECO:0000256" key="1">
    <source>
        <dbReference type="SAM" id="MobiDB-lite"/>
    </source>
</evidence>
<dbReference type="OrthoDB" id="101614at2759"/>
<feature type="region of interest" description="Disordered" evidence="1">
    <location>
        <begin position="185"/>
        <end position="206"/>
    </location>
</feature>
<name>A0A7J6UWC4_THATH</name>
<feature type="compositionally biased region" description="Acidic residues" evidence="1">
    <location>
        <begin position="192"/>
        <end position="206"/>
    </location>
</feature>
<protein>
    <submittedName>
        <fullName evidence="2">Uncharacterized protein</fullName>
    </submittedName>
</protein>
<gene>
    <name evidence="2" type="ORF">FRX31_033555</name>
</gene>
<dbReference type="Proteomes" id="UP000554482">
    <property type="component" value="Unassembled WGS sequence"/>
</dbReference>
<dbReference type="PANTHER" id="PTHR48475:SF2">
    <property type="entry name" value="RIBONUCLEASE H"/>
    <property type="match status" value="1"/>
</dbReference>
<sequence length="382" mass="43784">RLVKVYTEYPLRKVFRNAQESSRLAEWDSLLSAYSILYEPRTAEKGHAMASLMADFPIEDIPITDQLREEEQSCDPCDLLSHPEGLPIEDTPSTSMDALAYLSSAIEMDSSRTIIVDYQKDPSINVPVRRLADMYLSACVFYFLDVKTSPPNPSVVYNMMTRKRKRDIASVAPDNVVDHDLLHISAPTPEVDPSDDSDHEGDDSPEVPDIEIALPEIDFPDEDWRIPFIQFLKSGILPTEPPVLARVKRDAWLYTVVDTSEELLYPTSRSTAVDLQLNDDVLEKDKALIDETRDEALQHLVKYQDTMKRNYDKKVRLRSFKPGDWVLRRVTRLQDQGKLGENWDGPFIIERLASKGAYFLRSLGGDLLDKPWSGYHLRKFYR</sequence>
<evidence type="ECO:0000313" key="3">
    <source>
        <dbReference type="Proteomes" id="UP000554482"/>
    </source>
</evidence>
<feature type="non-terminal residue" evidence="2">
    <location>
        <position position="1"/>
    </location>
</feature>
<dbReference type="EMBL" id="JABWDY010042136">
    <property type="protein sequence ID" value="KAF5176859.1"/>
    <property type="molecule type" value="Genomic_DNA"/>
</dbReference>
<proteinExistence type="predicted"/>
<keyword evidence="3" id="KW-1185">Reference proteome</keyword>
<organism evidence="2 3">
    <name type="scientific">Thalictrum thalictroides</name>
    <name type="common">Rue-anemone</name>
    <name type="synonym">Anemone thalictroides</name>
    <dbReference type="NCBI Taxonomy" id="46969"/>
    <lineage>
        <taxon>Eukaryota</taxon>
        <taxon>Viridiplantae</taxon>
        <taxon>Streptophyta</taxon>
        <taxon>Embryophyta</taxon>
        <taxon>Tracheophyta</taxon>
        <taxon>Spermatophyta</taxon>
        <taxon>Magnoliopsida</taxon>
        <taxon>Ranunculales</taxon>
        <taxon>Ranunculaceae</taxon>
        <taxon>Thalictroideae</taxon>
        <taxon>Thalictrum</taxon>
    </lineage>
</organism>
<evidence type="ECO:0000313" key="2">
    <source>
        <dbReference type="EMBL" id="KAF5176859.1"/>
    </source>
</evidence>